<protein>
    <submittedName>
        <fullName evidence="1">Uncharacterized protein</fullName>
    </submittedName>
</protein>
<evidence type="ECO:0000313" key="2">
    <source>
        <dbReference type="Proteomes" id="UP001151002"/>
    </source>
</evidence>
<comment type="caution">
    <text evidence="1">The sequence shown here is derived from an EMBL/GenBank/DDBJ whole genome shotgun (WGS) entry which is preliminary data.</text>
</comment>
<dbReference type="CDD" id="cd02440">
    <property type="entry name" value="AdoMet_MTases"/>
    <property type="match status" value="1"/>
</dbReference>
<dbReference type="EMBL" id="JAPNTZ010000002">
    <property type="protein sequence ID" value="MCY1137530.1"/>
    <property type="molecule type" value="Genomic_DNA"/>
</dbReference>
<evidence type="ECO:0000313" key="1">
    <source>
        <dbReference type="EMBL" id="MCY1137530.1"/>
    </source>
</evidence>
<keyword evidence="2" id="KW-1185">Reference proteome</keyword>
<dbReference type="InterPro" id="IPR029063">
    <property type="entry name" value="SAM-dependent_MTases_sf"/>
</dbReference>
<name>A0ABT4AV25_9ACTN</name>
<organism evidence="1 2">
    <name type="scientific">Paractinoplanes pyxinae</name>
    <dbReference type="NCBI Taxonomy" id="2997416"/>
    <lineage>
        <taxon>Bacteria</taxon>
        <taxon>Bacillati</taxon>
        <taxon>Actinomycetota</taxon>
        <taxon>Actinomycetes</taxon>
        <taxon>Micromonosporales</taxon>
        <taxon>Micromonosporaceae</taxon>
        <taxon>Paractinoplanes</taxon>
    </lineage>
</organism>
<dbReference type="Proteomes" id="UP001151002">
    <property type="component" value="Unassembled WGS sequence"/>
</dbReference>
<proteinExistence type="predicted"/>
<dbReference type="RefSeq" id="WP_267561476.1">
    <property type="nucleotide sequence ID" value="NZ_JAPNTZ010000002.1"/>
</dbReference>
<dbReference type="Gene3D" id="3.40.50.150">
    <property type="entry name" value="Vaccinia Virus protein VP39"/>
    <property type="match status" value="1"/>
</dbReference>
<dbReference type="SUPFAM" id="SSF53335">
    <property type="entry name" value="S-adenosyl-L-methionine-dependent methyltransferases"/>
    <property type="match status" value="1"/>
</dbReference>
<accession>A0ABT4AV25</accession>
<gene>
    <name evidence="1" type="ORF">OWR29_05920</name>
</gene>
<sequence length="624" mass="67372">MSERSAALLPDQGTDFVAALSAPPVNNLRRIGGEMFNWSDRDPQRSEALPRGAVLRHLIGQYAGPGRTVLVAGPHADEVVVALADSGAEVTWLLRSLIDAEDAARNHSRVTVLSGAAVKLDAGERFDLVVAADGVERLNSAEGEQMAPARLIDRLAEAVRPDGVLLLVHDNHLGVHHTVRLEPGARERLDSDWNAPEDENDPQRPASPEQLAARLAESGLTVGASYAVFPEPSVPTVLVGEGLLGVVSSPLRPRLGTALSQAFTAAYRSRPVLSDPRRLISRSLRAGAEATVAPAWLVIARAGDASVVDRHELLVGDPSGTFAYEVSSAAGDVRTTVIEPLAGPLERAGLRRIGEPAAPGADSGYVLEERLLHLAATNDLRALRTELAQFDSWLRGQAQDGLLTGPVALAGLADVLVTDQGPALLPTRWEPVEPVPVETAVVRAVWQFAVQLITSGQPHPWQITSSAVDLTAIMLGMVGRGVDADRVRAAVELHVRLETAEFDLSLADQHDRRLKLLAVSPGTASVDVPGFRELTEALWRQRYEASHLLAMMEWTEQMIKSRDLAVSKMDWEVQFYKKTWPGRVLMVARSGYRVIVRDGRKFVRGRRARKAAAKAAATAQQQQG</sequence>
<reference evidence="1" key="1">
    <citation type="submission" date="2022-11" db="EMBL/GenBank/DDBJ databases">
        <authorList>
            <person name="Somphong A."/>
            <person name="Phongsopitanun W."/>
        </authorList>
    </citation>
    <scope>NUCLEOTIDE SEQUENCE</scope>
    <source>
        <strain evidence="1">Pm04-4</strain>
    </source>
</reference>